<evidence type="ECO:0000313" key="2">
    <source>
        <dbReference type="Proteomes" id="UP000827986"/>
    </source>
</evidence>
<name>A0A9D3XXD8_9SAUR</name>
<keyword evidence="2" id="KW-1185">Reference proteome</keyword>
<dbReference type="Proteomes" id="UP000827986">
    <property type="component" value="Unassembled WGS sequence"/>
</dbReference>
<reference evidence="1" key="1">
    <citation type="submission" date="2021-09" db="EMBL/GenBank/DDBJ databases">
        <title>The genome of Mauremys mutica provides insights into the evolution of semi-aquatic lifestyle.</title>
        <authorList>
            <person name="Gong S."/>
            <person name="Gao Y."/>
        </authorList>
    </citation>
    <scope>NUCLEOTIDE SEQUENCE</scope>
    <source>
        <strain evidence="1">MM-2020</strain>
        <tissue evidence="1">Muscle</tissue>
    </source>
</reference>
<dbReference type="AlphaFoldDB" id="A0A9D3XXD8"/>
<sequence length="114" mass="12370">MGLCSTKPLGPALFLGSTPPIPYLSFFPPQRSIKILEQTVWLGPILAGQTSALEFAWAFAVRTHPLALTEPESDLATWSKNQSIHSWVLPDRSLGCGRGEIVQTGQQGLARLPC</sequence>
<organism evidence="1 2">
    <name type="scientific">Mauremys mutica</name>
    <name type="common">yellowpond turtle</name>
    <dbReference type="NCBI Taxonomy" id="74926"/>
    <lineage>
        <taxon>Eukaryota</taxon>
        <taxon>Metazoa</taxon>
        <taxon>Chordata</taxon>
        <taxon>Craniata</taxon>
        <taxon>Vertebrata</taxon>
        <taxon>Euteleostomi</taxon>
        <taxon>Archelosauria</taxon>
        <taxon>Testudinata</taxon>
        <taxon>Testudines</taxon>
        <taxon>Cryptodira</taxon>
        <taxon>Durocryptodira</taxon>
        <taxon>Testudinoidea</taxon>
        <taxon>Geoemydidae</taxon>
        <taxon>Geoemydinae</taxon>
        <taxon>Mauremys</taxon>
    </lineage>
</organism>
<evidence type="ECO:0000313" key="1">
    <source>
        <dbReference type="EMBL" id="KAH1187792.1"/>
    </source>
</evidence>
<accession>A0A9D3XXD8</accession>
<proteinExistence type="predicted"/>
<protein>
    <submittedName>
        <fullName evidence="1">Uncharacterized protein</fullName>
    </submittedName>
</protein>
<gene>
    <name evidence="1" type="ORF">KIL84_020541</name>
</gene>
<comment type="caution">
    <text evidence="1">The sequence shown here is derived from an EMBL/GenBank/DDBJ whole genome shotgun (WGS) entry which is preliminary data.</text>
</comment>
<dbReference type="EMBL" id="JAHDVG010000463">
    <property type="protein sequence ID" value="KAH1187792.1"/>
    <property type="molecule type" value="Genomic_DNA"/>
</dbReference>